<dbReference type="FunFam" id="1.10.1200.10:FF:000005">
    <property type="entry name" value="Nonribosomal peptide synthetase 1"/>
    <property type="match status" value="1"/>
</dbReference>
<dbReference type="CDD" id="cd19540">
    <property type="entry name" value="LCL_NRPS-like"/>
    <property type="match status" value="1"/>
</dbReference>
<dbReference type="GO" id="GO:0031177">
    <property type="term" value="F:phosphopantetheine binding"/>
    <property type="evidence" value="ECO:0007669"/>
    <property type="project" value="InterPro"/>
</dbReference>
<dbReference type="Pfam" id="PF00501">
    <property type="entry name" value="AMP-binding"/>
    <property type="match status" value="2"/>
</dbReference>
<dbReference type="InterPro" id="IPR001242">
    <property type="entry name" value="Condensation_dom"/>
</dbReference>
<accession>A0A2A2D6Z4</accession>
<dbReference type="InterPro" id="IPR036736">
    <property type="entry name" value="ACP-like_sf"/>
</dbReference>
<proteinExistence type="inferred from homology"/>
<dbReference type="FunFam" id="3.40.50.980:FF:000001">
    <property type="entry name" value="Non-ribosomal peptide synthetase"/>
    <property type="match status" value="2"/>
</dbReference>
<keyword evidence="3" id="KW-0596">Phosphopantetheine</keyword>
<evidence type="ECO:0000256" key="6">
    <source>
        <dbReference type="ARBA" id="ARBA00022679"/>
    </source>
</evidence>
<dbReference type="InterPro" id="IPR020806">
    <property type="entry name" value="PKS_PP-bd"/>
</dbReference>
<dbReference type="Pfam" id="PF08242">
    <property type="entry name" value="Methyltransf_12"/>
    <property type="match status" value="1"/>
</dbReference>
<comment type="cofactor">
    <cofactor evidence="1">
        <name>pantetheine 4'-phosphate</name>
        <dbReference type="ChEBI" id="CHEBI:47942"/>
    </cofactor>
</comment>
<feature type="domain" description="Carrier" evidence="9">
    <location>
        <begin position="2011"/>
        <end position="2086"/>
    </location>
</feature>
<dbReference type="InterPro" id="IPR023213">
    <property type="entry name" value="CAT-like_dom_sf"/>
</dbReference>
<dbReference type="SUPFAM" id="SSF51735">
    <property type="entry name" value="NAD(P)-binding Rossmann-fold domains"/>
    <property type="match status" value="1"/>
</dbReference>
<dbReference type="FunFam" id="2.30.38.10:FF:000001">
    <property type="entry name" value="Non-ribosomal peptide synthetase PvdI"/>
    <property type="match status" value="1"/>
</dbReference>
<dbReference type="SUPFAM" id="SSF47336">
    <property type="entry name" value="ACP-like"/>
    <property type="match status" value="2"/>
</dbReference>
<evidence type="ECO:0000256" key="5">
    <source>
        <dbReference type="ARBA" id="ARBA00022598"/>
    </source>
</evidence>
<dbReference type="InterPro" id="IPR025110">
    <property type="entry name" value="AMP-bd_C"/>
</dbReference>
<dbReference type="InterPro" id="IPR020845">
    <property type="entry name" value="AMP-binding_CS"/>
</dbReference>
<feature type="region of interest" description="Disordered" evidence="8">
    <location>
        <begin position="924"/>
        <end position="944"/>
    </location>
</feature>
<dbReference type="PROSITE" id="PS50075">
    <property type="entry name" value="CARRIER"/>
    <property type="match status" value="2"/>
</dbReference>
<evidence type="ECO:0000313" key="11">
    <source>
        <dbReference type="Proteomes" id="UP000218944"/>
    </source>
</evidence>
<dbReference type="InterPro" id="IPR045851">
    <property type="entry name" value="AMP-bd_C_sf"/>
</dbReference>
<dbReference type="Gene3D" id="3.40.50.150">
    <property type="entry name" value="Vaccinia Virus protein VP39"/>
    <property type="match status" value="1"/>
</dbReference>
<comment type="similarity">
    <text evidence="2">Belongs to the ATP-dependent AMP-binding enzyme family.</text>
</comment>
<dbReference type="GO" id="GO:0016740">
    <property type="term" value="F:transferase activity"/>
    <property type="evidence" value="ECO:0007669"/>
    <property type="project" value="UniProtKB-KW"/>
</dbReference>
<dbReference type="Pfam" id="PF00668">
    <property type="entry name" value="Condensation"/>
    <property type="match status" value="1"/>
</dbReference>
<dbReference type="InterPro" id="IPR013217">
    <property type="entry name" value="Methyltransf_12"/>
</dbReference>
<dbReference type="RefSeq" id="WP_095582267.1">
    <property type="nucleotide sequence ID" value="NZ_JAJQQQ010000001.1"/>
</dbReference>
<dbReference type="NCBIfam" id="TIGR01746">
    <property type="entry name" value="Thioester-redct"/>
    <property type="match status" value="1"/>
</dbReference>
<dbReference type="Pfam" id="PF00550">
    <property type="entry name" value="PP-binding"/>
    <property type="match status" value="2"/>
</dbReference>
<feature type="region of interest" description="Disordered" evidence="8">
    <location>
        <begin position="1"/>
        <end position="24"/>
    </location>
</feature>
<dbReference type="GO" id="GO:0043041">
    <property type="term" value="P:amino acid activation for nonribosomal peptide biosynthetic process"/>
    <property type="evidence" value="ECO:0007669"/>
    <property type="project" value="TreeGrafter"/>
</dbReference>
<dbReference type="CDD" id="cd12117">
    <property type="entry name" value="A_NRPS_Srf_like"/>
    <property type="match status" value="1"/>
</dbReference>
<protein>
    <recommendedName>
        <fullName evidence="9">Carrier domain-containing protein</fullName>
    </recommendedName>
</protein>
<dbReference type="InterPro" id="IPR029063">
    <property type="entry name" value="SAM-dependent_MTases_sf"/>
</dbReference>
<evidence type="ECO:0000256" key="3">
    <source>
        <dbReference type="ARBA" id="ARBA00022450"/>
    </source>
</evidence>
<evidence type="ECO:0000313" key="10">
    <source>
        <dbReference type="EMBL" id="PAU47284.1"/>
    </source>
</evidence>
<keyword evidence="4" id="KW-0597">Phosphoprotein</keyword>
<dbReference type="GO" id="GO:0009403">
    <property type="term" value="P:toxin biosynthetic process"/>
    <property type="evidence" value="ECO:0007669"/>
    <property type="project" value="UniProtKB-ARBA"/>
</dbReference>
<dbReference type="Gene3D" id="2.30.38.10">
    <property type="entry name" value="Luciferase, Domain 3"/>
    <property type="match status" value="2"/>
</dbReference>
<dbReference type="GO" id="GO:0072330">
    <property type="term" value="P:monocarboxylic acid biosynthetic process"/>
    <property type="evidence" value="ECO:0007669"/>
    <property type="project" value="UniProtKB-ARBA"/>
</dbReference>
<name>A0A2A2D6Z4_9ACTN</name>
<keyword evidence="5" id="KW-0436">Ligase</keyword>
<dbReference type="InterPro" id="IPR013120">
    <property type="entry name" value="FAR_NAD-bd"/>
</dbReference>
<dbReference type="NCBIfam" id="TIGR01733">
    <property type="entry name" value="AA-adenyl-dom"/>
    <property type="match status" value="2"/>
</dbReference>
<dbReference type="FunFam" id="1.10.1200.10:FF:000016">
    <property type="entry name" value="Non-ribosomal peptide synthase"/>
    <property type="match status" value="1"/>
</dbReference>
<evidence type="ECO:0000256" key="4">
    <source>
        <dbReference type="ARBA" id="ARBA00022553"/>
    </source>
</evidence>
<comment type="caution">
    <text evidence="10">The sequence shown here is derived from an EMBL/GenBank/DDBJ whole genome shotgun (WGS) entry which is preliminary data.</text>
</comment>
<dbReference type="SUPFAM" id="SSF53335">
    <property type="entry name" value="S-adenosyl-L-methionine-dependent methyltransferases"/>
    <property type="match status" value="1"/>
</dbReference>
<dbReference type="SUPFAM" id="SSF52777">
    <property type="entry name" value="CoA-dependent acyltransferases"/>
    <property type="match status" value="2"/>
</dbReference>
<dbReference type="CDD" id="cd17652">
    <property type="entry name" value="A_NRPS_CmdD_like"/>
    <property type="match status" value="1"/>
</dbReference>
<evidence type="ECO:0000256" key="1">
    <source>
        <dbReference type="ARBA" id="ARBA00001957"/>
    </source>
</evidence>
<dbReference type="Gene3D" id="3.40.50.720">
    <property type="entry name" value="NAD(P)-binding Rossmann-like Domain"/>
    <property type="match status" value="1"/>
</dbReference>
<dbReference type="SMART" id="SM00823">
    <property type="entry name" value="PKS_PP"/>
    <property type="match status" value="2"/>
</dbReference>
<keyword evidence="7" id="KW-0677">Repeat</keyword>
<evidence type="ECO:0000256" key="7">
    <source>
        <dbReference type="ARBA" id="ARBA00022737"/>
    </source>
</evidence>
<dbReference type="InterPro" id="IPR010080">
    <property type="entry name" value="Thioester_reductase-like_dom"/>
</dbReference>
<organism evidence="10 11">
    <name type="scientific">Streptomyces albireticuli</name>
    <dbReference type="NCBI Taxonomy" id="1940"/>
    <lineage>
        <taxon>Bacteria</taxon>
        <taxon>Bacillati</taxon>
        <taxon>Actinomycetota</taxon>
        <taxon>Actinomycetes</taxon>
        <taxon>Kitasatosporales</taxon>
        <taxon>Streptomycetaceae</taxon>
        <taxon>Streptomyces</taxon>
    </lineage>
</organism>
<dbReference type="CDD" id="cd02440">
    <property type="entry name" value="AdoMet_MTases"/>
    <property type="match status" value="1"/>
</dbReference>
<dbReference type="InterPro" id="IPR036291">
    <property type="entry name" value="NAD(P)-bd_dom_sf"/>
</dbReference>
<evidence type="ECO:0000256" key="8">
    <source>
        <dbReference type="SAM" id="MobiDB-lite"/>
    </source>
</evidence>
<dbReference type="PROSITE" id="PS00455">
    <property type="entry name" value="AMP_BINDING"/>
    <property type="match status" value="1"/>
</dbReference>
<dbReference type="Gene3D" id="3.40.50.980">
    <property type="match status" value="4"/>
</dbReference>
<dbReference type="Proteomes" id="UP000218944">
    <property type="component" value="Unassembled WGS sequence"/>
</dbReference>
<dbReference type="EMBL" id="NSJV01000385">
    <property type="protein sequence ID" value="PAU47284.1"/>
    <property type="molecule type" value="Genomic_DNA"/>
</dbReference>
<dbReference type="GO" id="GO:0008610">
    <property type="term" value="P:lipid biosynthetic process"/>
    <property type="evidence" value="ECO:0007669"/>
    <property type="project" value="UniProtKB-ARBA"/>
</dbReference>
<reference evidence="10 11" key="1">
    <citation type="submission" date="2017-08" db="EMBL/GenBank/DDBJ databases">
        <title>Genome sequence of Streptomyces albireticuli NRRL B-1670.</title>
        <authorList>
            <person name="Graham D.E."/>
            <person name="Mahan K.M."/>
            <person name="Klingeman D.M."/>
            <person name="Hettich R.L."/>
            <person name="Parry R.J."/>
            <person name="Spain J.C."/>
        </authorList>
    </citation>
    <scope>NUCLEOTIDE SEQUENCE [LARGE SCALE GENOMIC DNA]</scope>
    <source>
        <strain evidence="10 11">NRRL B-1670</strain>
    </source>
</reference>
<dbReference type="Pfam" id="PF07993">
    <property type="entry name" value="NAD_binding_4"/>
    <property type="match status" value="1"/>
</dbReference>
<dbReference type="GO" id="GO:0005829">
    <property type="term" value="C:cytosol"/>
    <property type="evidence" value="ECO:0007669"/>
    <property type="project" value="TreeGrafter"/>
</dbReference>
<sequence length="2511" mass="267160">MSAQHHSPRRLPPTGPTGPVEGAALPATLPEAFAGQARRTPGATALVCGDTTLTYRELDLRADRLARRLATEGIRPGSTVAVLMERSAELVVALLAIVKSGGCYVPLDPRQPAARLRWTLEQTGARVLLTGGAATAAGPSRPDATIGAGLRTLSVTLDDDPGGEPPAVSPFPAEPRQLAYVMFTSGSTGTPKGVAVTHENVVGLARDQAWRGGAHGRVLLHSPHAFDASTYELWVPLLSGGAVVVAPPGELDARAVAAAVTDAGITGLWVTAGLFSVLAEEDPRCFLGVREVWTGGDAVSPAAVRRVLRACPETAVVNGYGPTETTTFATCHRVDDAGGLGTVVPIGAAMAGMRTEVLDPRLRPVPPGEVGELYIGGSGLARGYWKRPGLTAERFVADPLGEPGARLFRTGDLVRHGPDGLLEFVGRSDDQVKIRGFRVEPGEVEAVLASHPGVGQATVVVREDRPGQKRLVGYVVPAEEGGPGRAAAAPDSVGEWREIYDSLYSGTARARFGEDFSGWNSSYDGRPLPLEQMRGWREATVERIRELRPRRILEIGVGTGLLMSRLAPGCDSYWGTDLSGQVIEALGGLVRRDPELSGRVELRTRAADDFDGLPTGFFDTVVINSVTQYFPDAAYLTDVLTRALGLVVPGGAVFVGDVRSLRLLRAFHTDVQLRRADLPDDPAAVRAAVEHGVVREKELLVDPAYFAELAHVVPGAEGSEVRVKRGRYVNELTRYRYDAVLRKASGLPDRTAPPVRELRWGRDVADPAALAARLDAREPVDIRVTGVPDDRVAPVAGALRALEDRPDAVRALDAGADADAPLLEDLHELAAAAGLRASASWSATEEGTLDVVLTSARPGTRSAGTPRPAGLPLSSLVNAPATARDTGALVSSVRAYLRERLPEYLLPAATVVLETLPLTRNGKVDRRRLPAPDTASAEDGRAPRDPMEELLCGLFADILGVSRVTIDDSFFALGGHSLSATRLSTRLRSTLGLELPVRSVFETPTVAGLAEAVRRASAGDRPALVPAERPERVPLSFAQRRLWFLDRLQGPGAAYNVPLVLDLRGELDEEALRAALADVLERHESLRTVFPETRGVPRQRVLDGAVARPELTAVVVAPEELDAAVAAAVRQPFYLAAEAPVRARLFTTGPGVHVLALVVHHIACDGWSLAPLWRDLADAYAARREGRAPGAEPLPVQYADYTLWQRALLGDADDPDSLAARQIAYWTEALAGLPECAELPGDRPRPQVASYRGDTLHFGVDADLHRRITELAERCGASPFMVLHAALATLLTKLGAGTDLAIGTPVAGRTDHALDGLVGFFVNTLVLRTDTSGNPAFRDLLARVRETDLAAYAHQDVPFERLVDALAPARGLAHHPLFQVMLALQNAPEGAAELPGLTVAERAVSTGACRFDLSLSLRERRGADRRPAGMDGVVEYGTDLFDREGAERLVHRFLRLLDAVTADPGVRLGGLDVLLPGERETLLERSGDGAHEVPRLPLPALFEAQVKRTPDAVALIHDDGTGPTRTLTFRELNAEANRLARYLIACGAGPERFVAIALPRTVESVVATLAVLKAGGAYLPLDAHYPAARLRLMLDDARPALLLTDSTTALPQTEDPAGLGPRRIHLDRDETRRAVALCWDVDVTDNERERPLLTGHPAYAIYTSGSTGRPKGVVVSHSGIAGVAEANVRRFGVSESSRILQFASHSFDGAVWELCGGLLTGATLVLAPPDVTAPGPDLAALIRRQRISHATLPPAALTVLEPEQLPSLTSMIVSGEASSGETVRRWSAGRRFVNGYGPTETTVCATLSSPLTGSGTPPIGRPTVGARAYVLDRDLCLVPPGVAGELHVSGAGLARGYLHRPGLTAERFVADPFGEPGTRMYRTGDTARWTEDGQLEFIGRADGQVKIRGFRIEPGEVEAALGTHPGVAQAVVVPRKDPRGGTYLAAYAVPATGATVPDGPELRAHLAGLLPEYMVPSAVLVLEALPVAATGKVDRAALPEPDFGAMSTGRAPRNPRERILCELFAEVLGVPQVTIDDSFFDLGGHSLLVTRVISGVRRRLGVEVPVRTLFERQSVAALLDAVDGRSAPEDERATGADASAGYGPTPAALAAEAVLDPRIALAPRRPRRPGREHVLLTGATGFLGSFLLRELLDRTSADVHCLVRASDVAQAELRIRRSLTQYGLWNEFSRGRIVPVPGDLEKPLLGLAPERFEELAGLVDAIYHNGARVSAVDGYARLRGANVAGTQEVLRLAARSGGAPVHHISTAAVSVGTDEALTTVPESHRVRPEAVMPGGYTTSKWVAEQLVWAAADRGVPVTVHRCGRVSGHTVSGAGSSRDVFWQLVRAMLVIGAAPRPPAGEELTPVVDLVPVDYVAAAVVHLSRRPGSRGLAHHLTCPAPMDFDAVLGHLREYGYRLDTMELGDWTRALRQRADAEAAADPSAGAGLLDAAVLLTDTLPALARLGRLRLDRTNTLAGLAGSGVEFPPLDGDLIRAYADHFVASGFFPPAGPR</sequence>
<dbReference type="Pfam" id="PF13193">
    <property type="entry name" value="AMP-binding_C"/>
    <property type="match status" value="2"/>
</dbReference>
<dbReference type="InterPro" id="IPR009081">
    <property type="entry name" value="PP-bd_ACP"/>
</dbReference>
<evidence type="ECO:0000259" key="9">
    <source>
        <dbReference type="PROSITE" id="PS50075"/>
    </source>
</evidence>
<dbReference type="CDD" id="cd05235">
    <property type="entry name" value="SDR_e1"/>
    <property type="match status" value="1"/>
</dbReference>
<evidence type="ECO:0000256" key="2">
    <source>
        <dbReference type="ARBA" id="ARBA00006432"/>
    </source>
</evidence>
<keyword evidence="6" id="KW-0808">Transferase</keyword>
<dbReference type="PROSITE" id="PS00012">
    <property type="entry name" value="PHOSPHOPANTETHEINE"/>
    <property type="match status" value="2"/>
</dbReference>
<dbReference type="FunFam" id="3.30.300.30:FF:000010">
    <property type="entry name" value="Enterobactin synthetase component F"/>
    <property type="match status" value="1"/>
</dbReference>
<dbReference type="InterPro" id="IPR000873">
    <property type="entry name" value="AMP-dep_synth/lig_dom"/>
</dbReference>
<dbReference type="Gene3D" id="1.10.1200.10">
    <property type="entry name" value="ACP-like"/>
    <property type="match status" value="2"/>
</dbReference>
<dbReference type="GO" id="GO:0016874">
    <property type="term" value="F:ligase activity"/>
    <property type="evidence" value="ECO:0007669"/>
    <property type="project" value="UniProtKB-KW"/>
</dbReference>
<dbReference type="PANTHER" id="PTHR45527">
    <property type="entry name" value="NONRIBOSOMAL PEPTIDE SYNTHETASE"/>
    <property type="match status" value="1"/>
</dbReference>
<dbReference type="GO" id="GO:0017000">
    <property type="term" value="P:antibiotic biosynthetic process"/>
    <property type="evidence" value="ECO:0007669"/>
    <property type="project" value="UniProtKB-ARBA"/>
</dbReference>
<dbReference type="FunFam" id="3.40.50.12780:FF:000012">
    <property type="entry name" value="Non-ribosomal peptide synthetase"/>
    <property type="match status" value="2"/>
</dbReference>
<dbReference type="Gene3D" id="3.30.559.30">
    <property type="entry name" value="Nonribosomal peptide synthetase, condensation domain"/>
    <property type="match status" value="1"/>
</dbReference>
<dbReference type="InterPro" id="IPR006162">
    <property type="entry name" value="Ppantetheine_attach_site"/>
</dbReference>
<dbReference type="PANTHER" id="PTHR45527:SF1">
    <property type="entry name" value="FATTY ACID SYNTHASE"/>
    <property type="match status" value="1"/>
</dbReference>
<dbReference type="InterPro" id="IPR010071">
    <property type="entry name" value="AA_adenyl_dom"/>
</dbReference>
<feature type="domain" description="Carrier" evidence="9">
    <location>
        <begin position="942"/>
        <end position="1017"/>
    </location>
</feature>
<gene>
    <name evidence="10" type="ORF">CK936_19615</name>
</gene>
<dbReference type="Gene3D" id="3.30.300.30">
    <property type="match status" value="3"/>
</dbReference>
<keyword evidence="11" id="KW-1185">Reference proteome</keyword>
<dbReference type="Gene3D" id="3.30.559.10">
    <property type="entry name" value="Chloramphenicol acetyltransferase-like domain"/>
    <property type="match status" value="1"/>
</dbReference>
<dbReference type="SUPFAM" id="SSF56801">
    <property type="entry name" value="Acetyl-CoA synthetase-like"/>
    <property type="match status" value="2"/>
</dbReference>